<dbReference type="PANTHER" id="PTHR47447">
    <property type="entry name" value="OS03G0856100 PROTEIN"/>
    <property type="match status" value="1"/>
</dbReference>
<proteinExistence type="predicted"/>
<evidence type="ECO:0000256" key="1">
    <source>
        <dbReference type="ARBA" id="ARBA00022737"/>
    </source>
</evidence>
<feature type="chain" id="PRO_5032857359" evidence="2">
    <location>
        <begin position="20"/>
        <end position="321"/>
    </location>
</feature>
<accession>A0A812PCI2</accession>
<dbReference type="InterPro" id="IPR011990">
    <property type="entry name" value="TPR-like_helical_dom_sf"/>
</dbReference>
<dbReference type="PANTHER" id="PTHR47447:SF17">
    <property type="entry name" value="OS12G0638900 PROTEIN"/>
    <property type="match status" value="1"/>
</dbReference>
<gene>
    <name evidence="3" type="primary">HACE1</name>
    <name evidence="3" type="ORF">SNAT2548_LOCUS18140</name>
</gene>
<feature type="signal peptide" evidence="2">
    <location>
        <begin position="1"/>
        <end position="19"/>
    </location>
</feature>
<evidence type="ECO:0000256" key="2">
    <source>
        <dbReference type="SAM" id="SignalP"/>
    </source>
</evidence>
<keyword evidence="1" id="KW-0677">Repeat</keyword>
<evidence type="ECO:0000313" key="3">
    <source>
        <dbReference type="EMBL" id="CAE7345906.1"/>
    </source>
</evidence>
<dbReference type="Proteomes" id="UP000604046">
    <property type="component" value="Unassembled WGS sequence"/>
</dbReference>
<name>A0A812PCI2_9DINO</name>
<dbReference type="OrthoDB" id="429961at2759"/>
<sequence length="321" mass="35176">MPGRCRRAWLCVLLPLCMKWHLPTFGISRGVKQAAQARGLRLRSRVTEVGGDNVQLTASERSSLNLISQAAENLDWIRAKATSDRCNQHKTPLCNAAMHAAFRCGNYQAGARIYTQMCDRGTLVTGVTYNCAIRLFSKLGQQGKILELWEEARSNWTSWVPGQRYLLLSEMVNAFADSGNVTGIGVFLDTICKEGFEIDEGTWGAALNGCKNAGAASVAEYFLKLMRQFNVSANLIHHTLVMGAYAGRSLENITRVAENSEPLGIDEYFVEMHVTSLAGPYKNTSKTRNVADALEIVQKANSSHNAAALNVIADAQSRASL</sequence>
<dbReference type="AlphaFoldDB" id="A0A812PCI2"/>
<dbReference type="Gene3D" id="1.25.40.10">
    <property type="entry name" value="Tetratricopeptide repeat domain"/>
    <property type="match status" value="2"/>
</dbReference>
<comment type="caution">
    <text evidence="3">The sequence shown here is derived from an EMBL/GenBank/DDBJ whole genome shotgun (WGS) entry which is preliminary data.</text>
</comment>
<protein>
    <submittedName>
        <fullName evidence="3">HACE1 protein</fullName>
    </submittedName>
</protein>
<dbReference type="EMBL" id="CAJNDS010002135">
    <property type="protein sequence ID" value="CAE7345906.1"/>
    <property type="molecule type" value="Genomic_DNA"/>
</dbReference>
<reference evidence="3" key="1">
    <citation type="submission" date="2021-02" db="EMBL/GenBank/DDBJ databases">
        <authorList>
            <person name="Dougan E. K."/>
            <person name="Rhodes N."/>
            <person name="Thang M."/>
            <person name="Chan C."/>
        </authorList>
    </citation>
    <scope>NUCLEOTIDE SEQUENCE</scope>
</reference>
<organism evidence="3 4">
    <name type="scientific">Symbiodinium natans</name>
    <dbReference type="NCBI Taxonomy" id="878477"/>
    <lineage>
        <taxon>Eukaryota</taxon>
        <taxon>Sar</taxon>
        <taxon>Alveolata</taxon>
        <taxon>Dinophyceae</taxon>
        <taxon>Suessiales</taxon>
        <taxon>Symbiodiniaceae</taxon>
        <taxon>Symbiodinium</taxon>
    </lineage>
</organism>
<evidence type="ECO:0000313" key="4">
    <source>
        <dbReference type="Proteomes" id="UP000604046"/>
    </source>
</evidence>
<keyword evidence="4" id="KW-1185">Reference proteome</keyword>
<keyword evidence="2" id="KW-0732">Signal</keyword>